<name>A0ABU7DMW8_9TELE</name>
<dbReference type="EMBL" id="JAHUTJ010026973">
    <property type="protein sequence ID" value="MED6275094.1"/>
    <property type="molecule type" value="Genomic_DNA"/>
</dbReference>
<keyword evidence="2" id="KW-0812">Transmembrane</keyword>
<keyword evidence="4" id="KW-1185">Reference proteome</keyword>
<proteinExistence type="predicted"/>
<dbReference type="Proteomes" id="UP001352852">
    <property type="component" value="Unassembled WGS sequence"/>
</dbReference>
<accession>A0ABU7DMW8</accession>
<evidence type="ECO:0000256" key="2">
    <source>
        <dbReference type="SAM" id="Phobius"/>
    </source>
</evidence>
<evidence type="ECO:0000313" key="4">
    <source>
        <dbReference type="Proteomes" id="UP001352852"/>
    </source>
</evidence>
<feature type="region of interest" description="Disordered" evidence="1">
    <location>
        <begin position="85"/>
        <end position="104"/>
    </location>
</feature>
<gene>
    <name evidence="3" type="ORF">CHARACLAT_022935</name>
</gene>
<comment type="caution">
    <text evidence="3">The sequence shown here is derived from an EMBL/GenBank/DDBJ whole genome shotgun (WGS) entry which is preliminary data.</text>
</comment>
<feature type="transmembrane region" description="Helical" evidence="2">
    <location>
        <begin position="20"/>
        <end position="41"/>
    </location>
</feature>
<evidence type="ECO:0000256" key="1">
    <source>
        <dbReference type="SAM" id="MobiDB-lite"/>
    </source>
</evidence>
<protein>
    <submittedName>
        <fullName evidence="3">Uncharacterized protein</fullName>
    </submittedName>
</protein>
<organism evidence="3 4">
    <name type="scientific">Characodon lateralis</name>
    <dbReference type="NCBI Taxonomy" id="208331"/>
    <lineage>
        <taxon>Eukaryota</taxon>
        <taxon>Metazoa</taxon>
        <taxon>Chordata</taxon>
        <taxon>Craniata</taxon>
        <taxon>Vertebrata</taxon>
        <taxon>Euteleostomi</taxon>
        <taxon>Actinopterygii</taxon>
        <taxon>Neopterygii</taxon>
        <taxon>Teleostei</taxon>
        <taxon>Neoteleostei</taxon>
        <taxon>Acanthomorphata</taxon>
        <taxon>Ovalentaria</taxon>
        <taxon>Atherinomorphae</taxon>
        <taxon>Cyprinodontiformes</taxon>
        <taxon>Goodeidae</taxon>
        <taxon>Characodon</taxon>
    </lineage>
</organism>
<keyword evidence="2" id="KW-1133">Transmembrane helix</keyword>
<sequence length="104" mass="12009">MLKFRIYSSNPKLFSSSTDLLTVLQGVSVVFVCFFLQFHPGPFPKEKPKRMNHQRVEGEHYLLQTSVAKNRRELFQLAEVRKHSAAGRRKERPLKDKGGSLCCM</sequence>
<keyword evidence="2" id="KW-0472">Membrane</keyword>
<reference evidence="3 4" key="1">
    <citation type="submission" date="2021-06" db="EMBL/GenBank/DDBJ databases">
        <authorList>
            <person name="Palmer J.M."/>
        </authorList>
    </citation>
    <scope>NUCLEOTIDE SEQUENCE [LARGE SCALE GENOMIC DNA]</scope>
    <source>
        <strain evidence="3 4">CL_MEX2019</strain>
        <tissue evidence="3">Muscle</tissue>
    </source>
</reference>
<evidence type="ECO:0000313" key="3">
    <source>
        <dbReference type="EMBL" id="MED6275094.1"/>
    </source>
</evidence>